<comment type="caution">
    <text evidence="2">The sequence shown here is derived from an EMBL/GenBank/DDBJ whole genome shotgun (WGS) entry which is preliminary data.</text>
</comment>
<keyword evidence="1" id="KW-0812">Transmembrane</keyword>
<evidence type="ECO:0008006" key="4">
    <source>
        <dbReference type="Google" id="ProtNLM"/>
    </source>
</evidence>
<proteinExistence type="predicted"/>
<dbReference type="EMBL" id="MFDD01000005">
    <property type="protein sequence ID" value="OGE40758.1"/>
    <property type="molecule type" value="Genomic_DNA"/>
</dbReference>
<name>A0A1F5KIP2_9BACT</name>
<dbReference type="AlphaFoldDB" id="A0A1F5KIP2"/>
<gene>
    <name evidence="2" type="ORF">A3D25_05135</name>
</gene>
<reference evidence="2 3" key="1">
    <citation type="journal article" date="2016" name="Nat. Commun.">
        <title>Thousands of microbial genomes shed light on interconnected biogeochemical processes in an aquifer system.</title>
        <authorList>
            <person name="Anantharaman K."/>
            <person name="Brown C.T."/>
            <person name="Hug L.A."/>
            <person name="Sharon I."/>
            <person name="Castelle C.J."/>
            <person name="Probst A.J."/>
            <person name="Thomas B.C."/>
            <person name="Singh A."/>
            <person name="Wilkins M.J."/>
            <person name="Karaoz U."/>
            <person name="Brodie E.L."/>
            <person name="Williams K.H."/>
            <person name="Hubbard S.S."/>
            <person name="Banfield J.F."/>
        </authorList>
    </citation>
    <scope>NUCLEOTIDE SEQUENCE [LARGE SCALE GENOMIC DNA]</scope>
</reference>
<protein>
    <recommendedName>
        <fullName evidence="4">Apea-like HEPN domain-containing protein</fullName>
    </recommendedName>
</protein>
<keyword evidence="1" id="KW-1133">Transmembrane helix</keyword>
<dbReference type="Proteomes" id="UP000177328">
    <property type="component" value="Unassembled WGS sequence"/>
</dbReference>
<accession>A0A1F5KIP2</accession>
<evidence type="ECO:0000313" key="3">
    <source>
        <dbReference type="Proteomes" id="UP000177328"/>
    </source>
</evidence>
<organism evidence="2 3">
    <name type="scientific">Candidatus Daviesbacteria bacterium RIFCSPHIGHO2_02_FULL_43_12</name>
    <dbReference type="NCBI Taxonomy" id="1797776"/>
    <lineage>
        <taxon>Bacteria</taxon>
        <taxon>Candidatus Daviesiibacteriota</taxon>
    </lineage>
</organism>
<feature type="transmembrane region" description="Helical" evidence="1">
    <location>
        <begin position="195"/>
        <end position="214"/>
    </location>
</feature>
<sequence length="380" mass="44468">MLIDPKTKKSLLNLLSGLEKPIKSRGFPAGFYDSAVKISLNQSLQRGFLLKYVLVDIMGFPCAYQPIEKVAWEIDFVFNGTHCTVSSEKFGYRLYIRSKDRKIISRLSNQLPLIFNKAVLLLQKHLETFSASEIEKGDIIIVNQYKELFDMYTFFKRQAQRKRNLRNIKTKEKDFAKSWNTGIKAGRESFYFEQAAYFAFFGLLEHLLVLLLAFRNFNPKAESIKKFIFLKWSEKYKRIFNLIDGQFNEYYMFLVKLSRQNRNLYAHGKFSKDNSSMLVYLAGTGLISAKPFNFNDNADAPLFRWLGGSGESFQKLDKFLQLLTEHIDFKVSMQIIRGGLNIDFSPKERREYKKLMHSGDASEFVEHTNDLIDRYQNMDW</sequence>
<keyword evidence="1" id="KW-0472">Membrane</keyword>
<evidence type="ECO:0000256" key="1">
    <source>
        <dbReference type="SAM" id="Phobius"/>
    </source>
</evidence>
<evidence type="ECO:0000313" key="2">
    <source>
        <dbReference type="EMBL" id="OGE40758.1"/>
    </source>
</evidence>